<evidence type="ECO:0000313" key="2">
    <source>
        <dbReference type="EMBL" id="CAX45561.1"/>
    </source>
</evidence>
<dbReference type="eggNOG" id="ENOG502SA45">
    <property type="taxonomic scope" value="Eukaryota"/>
</dbReference>
<keyword evidence="3" id="KW-1185">Reference proteome</keyword>
<dbReference type="Gene3D" id="2.130.10.10">
    <property type="entry name" value="YVTN repeat-like/Quinoprotein amine dehydrogenase"/>
    <property type="match status" value="1"/>
</dbReference>
<proteinExistence type="predicted"/>
<dbReference type="HOGENOM" id="CLU_267769_0_0_1"/>
<dbReference type="OrthoDB" id="4080238at2759"/>
<dbReference type="GeneID" id="8045396"/>
<dbReference type="VEuPathDB" id="FungiDB:CD36_12060"/>
<dbReference type="KEGG" id="cdu:CD36_12060"/>
<gene>
    <name evidence="1" type="ordered locus">Cd36_12060</name>
    <name evidence="2" type="ORF">CD36_12060</name>
</gene>
<accession>B9W9S6</accession>
<organism evidence="2 3">
    <name type="scientific">Candida dubliniensis (strain CD36 / ATCC MYA-646 / CBS 7987 / NCPF 3949 / NRRL Y-17841)</name>
    <name type="common">Yeast</name>
    <dbReference type="NCBI Taxonomy" id="573826"/>
    <lineage>
        <taxon>Eukaryota</taxon>
        <taxon>Fungi</taxon>
        <taxon>Dikarya</taxon>
        <taxon>Ascomycota</taxon>
        <taxon>Saccharomycotina</taxon>
        <taxon>Pichiomycetes</taxon>
        <taxon>Debaryomycetaceae</taxon>
        <taxon>Candida/Lodderomyces clade</taxon>
        <taxon>Candida</taxon>
    </lineage>
</organism>
<dbReference type="Proteomes" id="UP000002605">
    <property type="component" value="Chromosome 1"/>
</dbReference>
<dbReference type="CGD" id="CAL0000160199">
    <property type="gene designation" value="Cd36_12060"/>
</dbReference>
<name>B9W9S6_CANDC</name>
<evidence type="ECO:0000313" key="1">
    <source>
        <dbReference type="CGD" id="CAL0000160199"/>
    </source>
</evidence>
<reference evidence="2 3" key="1">
    <citation type="journal article" date="2009" name="Genome Res.">
        <title>Comparative genomics of the fungal pathogens Candida dubliniensis and Candida albicans.</title>
        <authorList>
            <person name="Jackson A.P."/>
            <person name="Gamble J.A."/>
            <person name="Yeomans T."/>
            <person name="Moran G.P."/>
            <person name="Saunders D."/>
            <person name="Harris D."/>
            <person name="Aslett M."/>
            <person name="Barrell J.F."/>
            <person name="Butler G."/>
            <person name="Citiulo F."/>
            <person name="Coleman D.C."/>
            <person name="de Groot P.W.J."/>
            <person name="Goodwin T.J."/>
            <person name="Quail M.A."/>
            <person name="McQuillan J."/>
            <person name="Munro C.A."/>
            <person name="Pain A."/>
            <person name="Poulter R.T."/>
            <person name="Rajandream M.A."/>
            <person name="Renauld H."/>
            <person name="Spiering M.J."/>
            <person name="Tivey A."/>
            <person name="Gow N.A.R."/>
            <person name="Barrell B."/>
            <person name="Sullivan D.J."/>
            <person name="Berriman M."/>
        </authorList>
    </citation>
    <scope>NUCLEOTIDE SEQUENCE [LARGE SCALE GENOMIC DNA]</scope>
    <source>
        <strain evidence="3">CD36 / ATCC MYA-646 / CBS 7987 / NCPF 3949 / NRRL Y-17841</strain>
    </source>
</reference>
<sequence length="1323" mass="150239">METDKMDIEHEKYQFISLDQYNNNPEKEVKKVLVKQTLLHSPVITNIITDFKVRINKPFRGVSSELFNDEEFQTLIPQEEDSQLDAFGDSDDDDDELLFGVSNDTTFTIPEASQQIAPQFKTIEVIVKHTSIVIDGIEFSTKSTIRSSCVVKSSTNEDEHHLFISLKSGFLLLIRLYYVPRYYKDNSYEFQSNHSIGNDEGNSIFKPFVIQWWDTGSDQPTPGLESCGSLLRSSPSGLSTVAFSSSRSFRLYMTQSSTGGTTVLRNHINIPMDGFLIEACFIEPNATVQTDMLFTLIFTETRRLTINLFLWSNVEGVWQGFSREVLPLENDTEIPVFVAPLTNNCSFLFVSPTKLTIVTIHDIISASYEFKTIEAPWQKSFPTTYHIPKENTTPLEIAKFDEVLISTDTGAIYSIQIIDNSFGKCDPIIRVADSISHFVLEKRKENYRMIYASTGGSSKDILIPGLFSSEILADISNMSKIPYTNARLLNDFKTWAPLVDISVIDSKQIKDSKLPLRNEIWGVGGIGRKSKLSQFRFGYTATKKSNTYEKLRKAIGLWKLSVNVSIYLLCSLPFETILLEVQASAKDAFVEISDAYLITDNSTLYSTVISDGMIIQITSNSITLSDLVYQKITQFVEFSIVFSEVIQNFLILIVEDTDNQLKVKIYRIVFLEVSPSLEGDTDDDISKYFEFAGEQVLDFQPSMLKACTVKDEELKIGIGGFDGSLHFISFKEGNFTSLKTYDLIQFSKYNHDEITDLGFIIPHDMIVNDNEIIVGTREGYYLQFDIVNGSNNHLQCKQFLRIGSTSVKLCPASDVKLLLVYSDQLWLLNQYESEYPTRVYFDDNFERSIVQSVEIDNRNDNSKWKSLALIRDNGLVLVDVSTFCQPSIRQLSMPDNAKKLIYIPHISTFLVLYHSNYANGRIKCVDKKSIKVITHKETNIKFRVTNNNMNGDDNETYIFSDDEIPISVCIWEVQRNGSKKPITTKKILIGCEKRLSDNSCKITGMVKVLDLKKTRSSSHEHNHNNTDDNFSGILITELTSFDHDLPVTNILQFNQNIIFTSEGNLYSTSYNELEKRFTPVKLFQTLPSRIVSLYVSSSPRRNTLLVSTSNDSIYQFIETGPGIITYMNEDPQPKSFINQINYQSQIFAGDKIRSNITIIDMNDDKTSGSFYWDRKNVQISGIARVYSTKLNNNWVQTLNPSINNNNDNTINDVGENYEESDVNYNEDDEDNCVVGISVNGEIIALRSISQDSNEIKSITKKLGMTLEKQIATLNRPFINKISGTGLLSLNKPKFDYVTNNRFEELVDYDLEELSTIHSSVVNL</sequence>
<protein>
    <submittedName>
        <fullName evidence="2">Uncharacterized protein</fullName>
    </submittedName>
</protein>
<dbReference type="InterPro" id="IPR050358">
    <property type="entry name" value="RSE1/DDB1/CFT1"/>
</dbReference>
<dbReference type="EMBL" id="FM992688">
    <property type="protein sequence ID" value="CAX45561.1"/>
    <property type="molecule type" value="Genomic_DNA"/>
</dbReference>
<dbReference type="RefSeq" id="XP_002417846.1">
    <property type="nucleotide sequence ID" value="XM_002417801.1"/>
</dbReference>
<dbReference type="PANTHER" id="PTHR10644">
    <property type="entry name" value="DNA REPAIR/RNA PROCESSING CPSF FAMILY"/>
    <property type="match status" value="1"/>
</dbReference>
<evidence type="ECO:0000313" key="3">
    <source>
        <dbReference type="Proteomes" id="UP000002605"/>
    </source>
</evidence>
<dbReference type="InterPro" id="IPR015943">
    <property type="entry name" value="WD40/YVTN_repeat-like_dom_sf"/>
</dbReference>